<feature type="transmembrane region" description="Helical" evidence="6">
    <location>
        <begin position="254"/>
        <end position="272"/>
    </location>
</feature>
<evidence type="ECO:0000256" key="2">
    <source>
        <dbReference type="ARBA" id="ARBA00009142"/>
    </source>
</evidence>
<proteinExistence type="inferred from homology"/>
<dbReference type="PANTHER" id="PTHR43483:SF3">
    <property type="entry name" value="MEMBRANE TRANSPORTER PROTEIN HI_0806-RELATED"/>
    <property type="match status" value="1"/>
</dbReference>
<evidence type="ECO:0000256" key="5">
    <source>
        <dbReference type="ARBA" id="ARBA00023136"/>
    </source>
</evidence>
<gene>
    <name evidence="7" type="ORF">DEM34_16730</name>
</gene>
<feature type="transmembrane region" description="Helical" evidence="6">
    <location>
        <begin position="187"/>
        <end position="211"/>
    </location>
</feature>
<dbReference type="Pfam" id="PF01925">
    <property type="entry name" value="TauE"/>
    <property type="match status" value="1"/>
</dbReference>
<dbReference type="OrthoDB" id="457670at2"/>
<feature type="transmembrane region" description="Helical" evidence="6">
    <location>
        <begin position="114"/>
        <end position="133"/>
    </location>
</feature>
<organism evidence="7 8">
    <name type="scientific">Sediminicurvatus halobius</name>
    <dbReference type="NCBI Taxonomy" id="2182432"/>
    <lineage>
        <taxon>Bacteria</taxon>
        <taxon>Pseudomonadati</taxon>
        <taxon>Pseudomonadota</taxon>
        <taxon>Gammaproteobacteria</taxon>
        <taxon>Chromatiales</taxon>
        <taxon>Ectothiorhodospiraceae</taxon>
        <taxon>Sediminicurvatus</taxon>
    </lineage>
</organism>
<reference evidence="7 8" key="1">
    <citation type="submission" date="2018-05" db="EMBL/GenBank/DDBJ databases">
        <title>Spiribacter halobius sp. nov., a moderately halophilic bacterium isolated from marine solar saltern.</title>
        <authorList>
            <person name="Zheng W.-S."/>
            <person name="Lu D.-C."/>
            <person name="Du Z.-J."/>
        </authorList>
    </citation>
    <scope>NUCLEOTIDE SEQUENCE [LARGE SCALE GENOMIC DNA]</scope>
    <source>
        <strain evidence="7 8">E85</strain>
    </source>
</reference>
<comment type="caution">
    <text evidence="7">The sequence shown here is derived from an EMBL/GenBank/DDBJ whole genome shotgun (WGS) entry which is preliminary data.</text>
</comment>
<comment type="subcellular location">
    <subcellularLocation>
        <location evidence="6">Cell membrane</location>
        <topology evidence="6">Multi-pass membrane protein</topology>
    </subcellularLocation>
    <subcellularLocation>
        <location evidence="1">Membrane</location>
        <topology evidence="1">Multi-pass membrane protein</topology>
    </subcellularLocation>
</comment>
<comment type="similarity">
    <text evidence="2 6">Belongs to the 4-toluene sulfonate uptake permease (TSUP) (TC 2.A.102) family.</text>
</comment>
<dbReference type="PANTHER" id="PTHR43483">
    <property type="entry name" value="MEMBRANE TRANSPORTER PROTEIN HI_0806-RELATED"/>
    <property type="match status" value="1"/>
</dbReference>
<keyword evidence="8" id="KW-1185">Reference proteome</keyword>
<feature type="transmembrane region" description="Helical" evidence="6">
    <location>
        <begin position="12"/>
        <end position="43"/>
    </location>
</feature>
<protein>
    <recommendedName>
        <fullName evidence="6">Probable membrane transporter protein</fullName>
    </recommendedName>
</protein>
<keyword evidence="3 6" id="KW-0812">Transmembrane</keyword>
<evidence type="ECO:0000313" key="7">
    <source>
        <dbReference type="EMBL" id="PWG61362.1"/>
    </source>
</evidence>
<feature type="transmembrane region" description="Helical" evidence="6">
    <location>
        <begin position="223"/>
        <end position="242"/>
    </location>
</feature>
<dbReference type="RefSeq" id="WP_109679973.1">
    <property type="nucleotide sequence ID" value="NZ_CP086615.1"/>
</dbReference>
<feature type="transmembrane region" description="Helical" evidence="6">
    <location>
        <begin position="153"/>
        <end position="180"/>
    </location>
</feature>
<evidence type="ECO:0000256" key="4">
    <source>
        <dbReference type="ARBA" id="ARBA00022989"/>
    </source>
</evidence>
<evidence type="ECO:0000256" key="6">
    <source>
        <dbReference type="RuleBase" id="RU363041"/>
    </source>
</evidence>
<keyword evidence="6" id="KW-1003">Cell membrane</keyword>
<sequence length="276" mass="27881">MGAEQIQLYLYFAGAMAVAGVAAGLLAGLLGVGGGIIIVPVLFQAFAGLDVDPAIRMHLAVGTSLATIVFTASTSSRSHWRRGSVDVALLRSWGPWIFAGAVFGMALFGNVNSAVLTLIFACAAMVVAGYMIWTANASTAVGNALPGTPGRQSLALGIGGLSAVMGIGGGTLSVPVLSLFSFPVRRAIGTAAAVGLIIAIPGTLGAVAAGIGDPRLPPFSIGYVNILGFALLVPLTASLAPIGARLAHTIPAKALRYAFGAFLLTSAGNMVWKTLY</sequence>
<dbReference type="AlphaFoldDB" id="A0A2U2MX10"/>
<feature type="transmembrane region" description="Helical" evidence="6">
    <location>
        <begin position="55"/>
        <end position="73"/>
    </location>
</feature>
<name>A0A2U2MX10_9GAMM</name>
<keyword evidence="5 6" id="KW-0472">Membrane</keyword>
<evidence type="ECO:0000256" key="1">
    <source>
        <dbReference type="ARBA" id="ARBA00004141"/>
    </source>
</evidence>
<evidence type="ECO:0000256" key="3">
    <source>
        <dbReference type="ARBA" id="ARBA00022692"/>
    </source>
</evidence>
<dbReference type="EMBL" id="QFFI01000037">
    <property type="protein sequence ID" value="PWG61362.1"/>
    <property type="molecule type" value="Genomic_DNA"/>
</dbReference>
<evidence type="ECO:0000313" key="8">
    <source>
        <dbReference type="Proteomes" id="UP000245474"/>
    </source>
</evidence>
<dbReference type="InterPro" id="IPR002781">
    <property type="entry name" value="TM_pro_TauE-like"/>
</dbReference>
<keyword evidence="4 6" id="KW-1133">Transmembrane helix</keyword>
<feature type="transmembrane region" description="Helical" evidence="6">
    <location>
        <begin position="93"/>
        <end position="109"/>
    </location>
</feature>
<dbReference type="Proteomes" id="UP000245474">
    <property type="component" value="Unassembled WGS sequence"/>
</dbReference>
<accession>A0A2U2MX10</accession>
<dbReference type="GO" id="GO:0005886">
    <property type="term" value="C:plasma membrane"/>
    <property type="evidence" value="ECO:0007669"/>
    <property type="project" value="UniProtKB-SubCell"/>
</dbReference>